<dbReference type="SUPFAM" id="SSF51182">
    <property type="entry name" value="RmlC-like cupins"/>
    <property type="match status" value="1"/>
</dbReference>
<name>A0A1F7IJH5_9BACT</name>
<organism evidence="2 3">
    <name type="scientific">Candidatus Roizmanbacteria bacterium RIFCSPLOWO2_01_FULL_37_16</name>
    <dbReference type="NCBI Taxonomy" id="1802058"/>
    <lineage>
        <taxon>Bacteria</taxon>
        <taxon>Candidatus Roizmaniibacteriota</taxon>
    </lineage>
</organism>
<protein>
    <recommendedName>
        <fullName evidence="1">Mannose-6-phosphate isomerase type II C-terminal domain-containing protein</fullName>
    </recommendedName>
</protein>
<dbReference type="GO" id="GO:0016779">
    <property type="term" value="F:nucleotidyltransferase activity"/>
    <property type="evidence" value="ECO:0007669"/>
    <property type="project" value="InterPro"/>
</dbReference>
<feature type="domain" description="Mannose-6-phosphate isomerase type II C-terminal" evidence="1">
    <location>
        <begin position="16"/>
        <end position="128"/>
    </location>
</feature>
<evidence type="ECO:0000313" key="2">
    <source>
        <dbReference type="EMBL" id="OGK43511.1"/>
    </source>
</evidence>
<comment type="caution">
    <text evidence="2">The sequence shown here is derived from an EMBL/GenBank/DDBJ whole genome shotgun (WGS) entry which is preliminary data.</text>
</comment>
<dbReference type="Gene3D" id="2.60.120.10">
    <property type="entry name" value="Jelly Rolls"/>
    <property type="match status" value="1"/>
</dbReference>
<dbReference type="InterPro" id="IPR001538">
    <property type="entry name" value="Man6P_isomerase-2_C"/>
</dbReference>
<accession>A0A1F7IJH5</accession>
<dbReference type="Pfam" id="PF01050">
    <property type="entry name" value="MannoseP_isomer"/>
    <property type="match status" value="1"/>
</dbReference>
<proteinExistence type="predicted"/>
<reference evidence="2 3" key="1">
    <citation type="journal article" date="2016" name="Nat. Commun.">
        <title>Thousands of microbial genomes shed light on interconnected biogeochemical processes in an aquifer system.</title>
        <authorList>
            <person name="Anantharaman K."/>
            <person name="Brown C.T."/>
            <person name="Hug L.A."/>
            <person name="Sharon I."/>
            <person name="Castelle C.J."/>
            <person name="Probst A.J."/>
            <person name="Thomas B.C."/>
            <person name="Singh A."/>
            <person name="Wilkins M.J."/>
            <person name="Karaoz U."/>
            <person name="Brodie E.L."/>
            <person name="Williams K.H."/>
            <person name="Hubbard S.S."/>
            <person name="Banfield J.F."/>
        </authorList>
    </citation>
    <scope>NUCLEOTIDE SEQUENCE [LARGE SCALE GENOMIC DNA]</scope>
</reference>
<dbReference type="EMBL" id="MGAI01000048">
    <property type="protein sequence ID" value="OGK43511.1"/>
    <property type="molecule type" value="Genomic_DNA"/>
</dbReference>
<dbReference type="InterPro" id="IPR014710">
    <property type="entry name" value="RmlC-like_jellyroll"/>
</dbReference>
<gene>
    <name evidence="2" type="ORF">A3B40_04455</name>
</gene>
<dbReference type="GO" id="GO:0005976">
    <property type="term" value="P:polysaccharide metabolic process"/>
    <property type="evidence" value="ECO:0007669"/>
    <property type="project" value="InterPro"/>
</dbReference>
<dbReference type="InterPro" id="IPR011051">
    <property type="entry name" value="RmlC_Cupin_sf"/>
</dbReference>
<dbReference type="Proteomes" id="UP000178040">
    <property type="component" value="Unassembled WGS sequence"/>
</dbReference>
<dbReference type="AlphaFoldDB" id="A0A1F7IJH5"/>
<sequence length="143" mass="16740">MINVFDPKNFANTPYVRKIDKPWGYEIHWTPADKPYMGKILHIKASSRLSLQYHTQKQESWFLINGRVKVVWDDNKGNLVETELEKGKGYSCLIGQRHRLVGITDCDVVEVSTPEIGITYRLEDDFKRPDETEEVRKQERKGM</sequence>
<evidence type="ECO:0000259" key="1">
    <source>
        <dbReference type="Pfam" id="PF01050"/>
    </source>
</evidence>
<evidence type="ECO:0000313" key="3">
    <source>
        <dbReference type="Proteomes" id="UP000178040"/>
    </source>
</evidence>